<keyword evidence="1" id="KW-1133">Transmembrane helix</keyword>
<name>A0A840BR57_9HYPH</name>
<organism evidence="2 3">
    <name type="scientific">Chelatococcus caeni</name>
    <dbReference type="NCBI Taxonomy" id="1348468"/>
    <lineage>
        <taxon>Bacteria</taxon>
        <taxon>Pseudomonadati</taxon>
        <taxon>Pseudomonadota</taxon>
        <taxon>Alphaproteobacteria</taxon>
        <taxon>Hyphomicrobiales</taxon>
        <taxon>Chelatococcaceae</taxon>
        <taxon>Chelatococcus</taxon>
    </lineage>
</organism>
<proteinExistence type="predicted"/>
<feature type="transmembrane region" description="Helical" evidence="1">
    <location>
        <begin position="12"/>
        <end position="30"/>
    </location>
</feature>
<sequence length="71" mass="8121">MQRRTRKLVGTIAMLIFVCVYALVVMALAQSRLPEMAKGVELLFYAVVGIGWIIPLLPLVRWMERKDKSET</sequence>
<evidence type="ECO:0000256" key="1">
    <source>
        <dbReference type="SAM" id="Phobius"/>
    </source>
</evidence>
<feature type="transmembrane region" description="Helical" evidence="1">
    <location>
        <begin position="42"/>
        <end position="60"/>
    </location>
</feature>
<keyword evidence="1" id="KW-0472">Membrane</keyword>
<evidence type="ECO:0000313" key="2">
    <source>
        <dbReference type="EMBL" id="MBB4015931.1"/>
    </source>
</evidence>
<dbReference type="Proteomes" id="UP000577362">
    <property type="component" value="Unassembled WGS sequence"/>
</dbReference>
<reference evidence="2 3" key="1">
    <citation type="submission" date="2020-08" db="EMBL/GenBank/DDBJ databases">
        <title>Genomic Encyclopedia of Type Strains, Phase IV (KMG-IV): sequencing the most valuable type-strain genomes for metagenomic binning, comparative biology and taxonomic classification.</title>
        <authorList>
            <person name="Goeker M."/>
        </authorList>
    </citation>
    <scope>NUCLEOTIDE SEQUENCE [LARGE SCALE GENOMIC DNA]</scope>
    <source>
        <strain evidence="2 3">DSM 103737</strain>
    </source>
</reference>
<comment type="caution">
    <text evidence="2">The sequence shown here is derived from an EMBL/GenBank/DDBJ whole genome shotgun (WGS) entry which is preliminary data.</text>
</comment>
<dbReference type="EMBL" id="JACIEN010000001">
    <property type="protein sequence ID" value="MBB4015931.1"/>
    <property type="molecule type" value="Genomic_DNA"/>
</dbReference>
<gene>
    <name evidence="2" type="ORF">GGR16_000937</name>
</gene>
<keyword evidence="1" id="KW-0812">Transmembrane</keyword>
<dbReference type="RefSeq" id="WP_019401853.1">
    <property type="nucleotide sequence ID" value="NZ_JACIEN010000001.1"/>
</dbReference>
<accession>A0A840BR57</accession>
<keyword evidence="3" id="KW-1185">Reference proteome</keyword>
<dbReference type="InterPro" id="IPR021265">
    <property type="entry name" value="DUF2842"/>
</dbReference>
<dbReference type="AlphaFoldDB" id="A0A840BR57"/>
<evidence type="ECO:0000313" key="3">
    <source>
        <dbReference type="Proteomes" id="UP000577362"/>
    </source>
</evidence>
<dbReference type="Pfam" id="PF11003">
    <property type="entry name" value="DUF2842"/>
    <property type="match status" value="1"/>
</dbReference>
<protein>
    <submittedName>
        <fullName evidence="2">K+-transporting ATPase c subunit</fullName>
    </submittedName>
</protein>